<feature type="transmembrane region" description="Helical" evidence="1">
    <location>
        <begin position="43"/>
        <end position="64"/>
    </location>
</feature>
<dbReference type="EMBL" id="GL376621">
    <property type="status" value="NOT_ANNOTATED_CDS"/>
    <property type="molecule type" value="Genomic_DNA"/>
</dbReference>
<name>K3X4D9_GLOUD</name>
<dbReference type="HOGENOM" id="CLU_118334_0_1_1"/>
<dbReference type="EnsemblProtists" id="PYU1_T012088">
    <property type="protein sequence ID" value="PYU1_T012088"/>
    <property type="gene ID" value="PYU1_G012062"/>
</dbReference>
<dbReference type="AlphaFoldDB" id="K3X4D9"/>
<sequence length="116" mass="13529">MEFIEAIVPIAYSLYLSITFCLPNRAFYVNLRDIDTAELAEHVGYLMAYTLLEIGSLVVLGTLLQRRLRVSMLHYLAFVLATEWQQIVSSMQALLMHFDVDFTFQFEWLKQQKTQS</sequence>
<evidence type="ECO:0000313" key="3">
    <source>
        <dbReference type="Proteomes" id="UP000019132"/>
    </source>
</evidence>
<dbReference type="InParanoid" id="K3X4D9"/>
<dbReference type="Proteomes" id="UP000019132">
    <property type="component" value="Unassembled WGS sequence"/>
</dbReference>
<keyword evidence="1" id="KW-0472">Membrane</keyword>
<evidence type="ECO:0000313" key="2">
    <source>
        <dbReference type="EnsemblProtists" id="PYU1_T012088"/>
    </source>
</evidence>
<proteinExistence type="predicted"/>
<keyword evidence="3" id="KW-1185">Reference proteome</keyword>
<feature type="transmembrane region" description="Helical" evidence="1">
    <location>
        <begin position="12"/>
        <end position="31"/>
    </location>
</feature>
<protein>
    <submittedName>
        <fullName evidence="2">Uncharacterized protein</fullName>
    </submittedName>
</protein>
<reference evidence="2" key="3">
    <citation type="submission" date="2015-02" db="UniProtKB">
        <authorList>
            <consortium name="EnsemblProtists"/>
        </authorList>
    </citation>
    <scope>IDENTIFICATION</scope>
    <source>
        <strain evidence="2">DAOM BR144</strain>
    </source>
</reference>
<keyword evidence="1" id="KW-1133">Transmembrane helix</keyword>
<dbReference type="VEuPathDB" id="FungiDB:PYU1_G012062"/>
<organism evidence="2 3">
    <name type="scientific">Globisporangium ultimum (strain ATCC 200006 / CBS 805.95 / DAOM BR144)</name>
    <name type="common">Pythium ultimum</name>
    <dbReference type="NCBI Taxonomy" id="431595"/>
    <lineage>
        <taxon>Eukaryota</taxon>
        <taxon>Sar</taxon>
        <taxon>Stramenopiles</taxon>
        <taxon>Oomycota</taxon>
        <taxon>Peronosporomycetes</taxon>
        <taxon>Pythiales</taxon>
        <taxon>Pythiaceae</taxon>
        <taxon>Globisporangium</taxon>
    </lineage>
</organism>
<reference evidence="3" key="1">
    <citation type="journal article" date="2010" name="Genome Biol.">
        <title>Genome sequence of the necrotrophic plant pathogen Pythium ultimum reveals original pathogenicity mechanisms and effector repertoire.</title>
        <authorList>
            <person name="Levesque C.A."/>
            <person name="Brouwer H."/>
            <person name="Cano L."/>
            <person name="Hamilton J.P."/>
            <person name="Holt C."/>
            <person name="Huitema E."/>
            <person name="Raffaele S."/>
            <person name="Robideau G.P."/>
            <person name="Thines M."/>
            <person name="Win J."/>
            <person name="Zerillo M.M."/>
            <person name="Beakes G.W."/>
            <person name="Boore J.L."/>
            <person name="Busam D."/>
            <person name="Dumas B."/>
            <person name="Ferriera S."/>
            <person name="Fuerstenberg S.I."/>
            <person name="Gachon C.M."/>
            <person name="Gaulin E."/>
            <person name="Govers F."/>
            <person name="Grenville-Briggs L."/>
            <person name="Horner N."/>
            <person name="Hostetler J."/>
            <person name="Jiang R.H."/>
            <person name="Johnson J."/>
            <person name="Krajaejun T."/>
            <person name="Lin H."/>
            <person name="Meijer H.J."/>
            <person name="Moore B."/>
            <person name="Morris P."/>
            <person name="Phuntmart V."/>
            <person name="Puiu D."/>
            <person name="Shetty J."/>
            <person name="Stajich J.E."/>
            <person name="Tripathy S."/>
            <person name="Wawra S."/>
            <person name="van West P."/>
            <person name="Whitty B.R."/>
            <person name="Coutinho P.M."/>
            <person name="Henrissat B."/>
            <person name="Martin F."/>
            <person name="Thomas P.D."/>
            <person name="Tyler B.M."/>
            <person name="De Vries R.P."/>
            <person name="Kamoun S."/>
            <person name="Yandell M."/>
            <person name="Tisserat N."/>
            <person name="Buell C.R."/>
        </authorList>
    </citation>
    <scope>NUCLEOTIDE SEQUENCE</scope>
    <source>
        <strain evidence="3">DAOM:BR144</strain>
    </source>
</reference>
<keyword evidence="1" id="KW-0812">Transmembrane</keyword>
<dbReference type="OMA" id="FVLETEM"/>
<evidence type="ECO:0000256" key="1">
    <source>
        <dbReference type="SAM" id="Phobius"/>
    </source>
</evidence>
<reference evidence="3" key="2">
    <citation type="submission" date="2010-04" db="EMBL/GenBank/DDBJ databases">
        <authorList>
            <person name="Buell R."/>
            <person name="Hamilton J."/>
            <person name="Hostetler J."/>
        </authorList>
    </citation>
    <scope>NUCLEOTIDE SEQUENCE [LARGE SCALE GENOMIC DNA]</scope>
    <source>
        <strain evidence="3">DAOM:BR144</strain>
    </source>
</reference>
<accession>K3X4D9</accession>